<dbReference type="InterPro" id="IPR018253">
    <property type="entry name" value="DnaJ_domain_CS"/>
</dbReference>
<dbReference type="InterPro" id="IPR001623">
    <property type="entry name" value="DnaJ_domain"/>
</dbReference>
<evidence type="ECO:0000313" key="11">
    <source>
        <dbReference type="Proteomes" id="UP001458880"/>
    </source>
</evidence>
<proteinExistence type="inferred from homology"/>
<dbReference type="CDD" id="cd10747">
    <property type="entry name" value="DnaJ_C"/>
    <property type="match status" value="1"/>
</dbReference>
<reference evidence="10 11" key="1">
    <citation type="journal article" date="2024" name="BMC Genomics">
        <title>De novo assembly and annotation of Popillia japonica's genome with initial clues to its potential as an invasive pest.</title>
        <authorList>
            <person name="Cucini C."/>
            <person name="Boschi S."/>
            <person name="Funari R."/>
            <person name="Cardaioli E."/>
            <person name="Iannotti N."/>
            <person name="Marturano G."/>
            <person name="Paoli F."/>
            <person name="Bruttini M."/>
            <person name="Carapelli A."/>
            <person name="Frati F."/>
            <person name="Nardi F."/>
        </authorList>
    </citation>
    <scope>NUCLEOTIDE SEQUENCE [LARGE SCALE GENOMIC DNA]</scope>
    <source>
        <strain evidence="10">DMR45628</strain>
    </source>
</reference>
<dbReference type="GO" id="GO:0005524">
    <property type="term" value="F:ATP binding"/>
    <property type="evidence" value="ECO:0007669"/>
    <property type="project" value="InterPro"/>
</dbReference>
<dbReference type="CDD" id="cd06257">
    <property type="entry name" value="DnaJ"/>
    <property type="match status" value="1"/>
</dbReference>
<feature type="domain" description="CR-type" evidence="9">
    <location>
        <begin position="296"/>
        <end position="374"/>
    </location>
</feature>
<dbReference type="InterPro" id="IPR008971">
    <property type="entry name" value="HSP40/DnaJ_pept-bd"/>
</dbReference>
<dbReference type="GO" id="GO:0009408">
    <property type="term" value="P:response to heat"/>
    <property type="evidence" value="ECO:0007669"/>
    <property type="project" value="InterPro"/>
</dbReference>
<dbReference type="Pfam" id="PF00226">
    <property type="entry name" value="DnaJ"/>
    <property type="match status" value="1"/>
</dbReference>
<dbReference type="InterPro" id="IPR051938">
    <property type="entry name" value="Apopto_cytoskel_mod"/>
</dbReference>
<protein>
    <submittedName>
        <fullName evidence="10">DnaJ C terminal domain</fullName>
    </submittedName>
</protein>
<dbReference type="InterPro" id="IPR012724">
    <property type="entry name" value="DnaJ"/>
</dbReference>
<dbReference type="FunFam" id="2.60.260.20:FF:000005">
    <property type="entry name" value="Chaperone protein dnaJ 1, mitochondrial"/>
    <property type="match status" value="1"/>
</dbReference>
<dbReference type="Gene3D" id="1.10.287.110">
    <property type="entry name" value="DnaJ domain"/>
    <property type="match status" value="1"/>
</dbReference>
<evidence type="ECO:0000256" key="1">
    <source>
        <dbReference type="ARBA" id="ARBA00022723"/>
    </source>
</evidence>
<dbReference type="SMART" id="SM00271">
    <property type="entry name" value="DnaJ"/>
    <property type="match status" value="1"/>
</dbReference>
<dbReference type="InterPro" id="IPR001305">
    <property type="entry name" value="HSP_DnaJ_Cys-rich_dom"/>
</dbReference>
<dbReference type="GO" id="GO:0043066">
    <property type="term" value="P:negative regulation of apoptotic process"/>
    <property type="evidence" value="ECO:0007669"/>
    <property type="project" value="TreeGrafter"/>
</dbReference>
<dbReference type="EMBL" id="JASPKY010000113">
    <property type="protein sequence ID" value="KAK9736493.1"/>
    <property type="molecule type" value="Genomic_DNA"/>
</dbReference>
<dbReference type="GO" id="GO:0007005">
    <property type="term" value="P:mitochondrion organization"/>
    <property type="evidence" value="ECO:0007669"/>
    <property type="project" value="TreeGrafter"/>
</dbReference>
<comment type="caution">
    <text evidence="10">The sequence shown here is derived from an EMBL/GenBank/DDBJ whole genome shotgun (WGS) entry which is preliminary data.</text>
</comment>
<keyword evidence="3 6" id="KW-0863">Zinc-finger</keyword>
<keyword evidence="1 6" id="KW-0479">Metal-binding</keyword>
<dbReference type="GO" id="GO:0051082">
    <property type="term" value="F:unfolded protein binding"/>
    <property type="evidence" value="ECO:0007669"/>
    <property type="project" value="InterPro"/>
</dbReference>
<dbReference type="HAMAP" id="MF_01152">
    <property type="entry name" value="DnaJ"/>
    <property type="match status" value="1"/>
</dbReference>
<keyword evidence="5" id="KW-0143">Chaperone</keyword>
<dbReference type="Proteomes" id="UP001458880">
    <property type="component" value="Unassembled WGS sequence"/>
</dbReference>
<dbReference type="SUPFAM" id="SSF46565">
    <property type="entry name" value="Chaperone J-domain"/>
    <property type="match status" value="1"/>
</dbReference>
<evidence type="ECO:0000256" key="3">
    <source>
        <dbReference type="ARBA" id="ARBA00022771"/>
    </source>
</evidence>
<feature type="domain" description="J" evidence="8">
    <location>
        <begin position="154"/>
        <end position="219"/>
    </location>
</feature>
<dbReference type="SUPFAM" id="SSF57938">
    <property type="entry name" value="DnaJ/Hsp40 cysteine-rich domain"/>
    <property type="match status" value="1"/>
</dbReference>
<organism evidence="10 11">
    <name type="scientific">Popillia japonica</name>
    <name type="common">Japanese beetle</name>
    <dbReference type="NCBI Taxonomy" id="7064"/>
    <lineage>
        <taxon>Eukaryota</taxon>
        <taxon>Metazoa</taxon>
        <taxon>Ecdysozoa</taxon>
        <taxon>Arthropoda</taxon>
        <taxon>Hexapoda</taxon>
        <taxon>Insecta</taxon>
        <taxon>Pterygota</taxon>
        <taxon>Neoptera</taxon>
        <taxon>Endopterygota</taxon>
        <taxon>Coleoptera</taxon>
        <taxon>Polyphaga</taxon>
        <taxon>Scarabaeiformia</taxon>
        <taxon>Scarabaeidae</taxon>
        <taxon>Rutelinae</taxon>
        <taxon>Popillia</taxon>
    </lineage>
</organism>
<dbReference type="PANTHER" id="PTHR44145">
    <property type="entry name" value="DNAJ HOMOLOG SUBFAMILY A MEMBER 3, MITOCHONDRIAL"/>
    <property type="match status" value="1"/>
</dbReference>
<evidence type="ECO:0000313" key="10">
    <source>
        <dbReference type="EMBL" id="KAK9736493.1"/>
    </source>
</evidence>
<feature type="compositionally biased region" description="Acidic residues" evidence="7">
    <location>
        <begin position="1"/>
        <end position="22"/>
    </location>
</feature>
<feature type="region of interest" description="Disordered" evidence="7">
    <location>
        <begin position="1"/>
        <end position="52"/>
    </location>
</feature>
<sequence length="556" mass="61953">MLENESDEEYLEDTDSESDDEYIVTSDHDSDTEQDADLETEDQEGDSQHFVGKDGTKWAKKSLRSKFARTPTRNLVKVKHMAVVVFSLRSKFARTPTRNLVKLTKTNASFRSLHYCLNCNKSTTVTLKFSNNVPHKVLTNRNVHTTSFFNQRRDYYETLGVSKNASAAEIKKAYYKLAKQYHPDVNKNDPDAAKKFQAVSEAYEILGDDTKRKQYDTWGSTAEQMGARTGAGAGPQGFSQSWSYQSTIDPEELFRKIFGDGGFGKNAFEDFAESNFGFGEAQEVVVRISFAQAARGTNKDIHVNVVDTCPKCRGSRCELGTKATRCTYCDGTGYETVTRGPFIMRSTCRNCEGTRMYIKHKCVECQGKGSTVQRKKVTVPVPAGIEDGQTVRMPLGRKELFVTFRVEKSDYFKRDGPDVHTEAEISISQALLGGSIRIQGLYEDHTIQIMPATSSHTRIRLSGKGMKKVDGYGHGDHYVTFKIIAPKQLSKKQRALLQAYAELETDTPGQILGITHKTDAGAADAEIPLAASEEKVRADQAEKTGILSRIKTAIFG</sequence>
<dbReference type="SUPFAM" id="SSF49493">
    <property type="entry name" value="HSP40/DnaJ peptide-binding domain"/>
    <property type="match status" value="2"/>
</dbReference>
<dbReference type="GO" id="GO:0008270">
    <property type="term" value="F:zinc ion binding"/>
    <property type="evidence" value="ECO:0007669"/>
    <property type="project" value="UniProtKB-KW"/>
</dbReference>
<gene>
    <name evidence="10" type="ORF">QE152_g12435</name>
</gene>
<dbReference type="Pfam" id="PF01556">
    <property type="entry name" value="DnaJ_C"/>
    <property type="match status" value="1"/>
</dbReference>
<dbReference type="GO" id="GO:0005739">
    <property type="term" value="C:mitochondrion"/>
    <property type="evidence" value="ECO:0007669"/>
    <property type="project" value="TreeGrafter"/>
</dbReference>
<name>A0AAW1LRT9_POPJA</name>
<evidence type="ECO:0000256" key="7">
    <source>
        <dbReference type="SAM" id="MobiDB-lite"/>
    </source>
</evidence>
<dbReference type="Gene3D" id="2.10.230.10">
    <property type="entry name" value="Heat shock protein DnaJ, cysteine-rich domain"/>
    <property type="match status" value="1"/>
</dbReference>
<dbReference type="PANTHER" id="PTHR44145:SF3">
    <property type="entry name" value="DNAJ HOMOLOG SUBFAMILY A MEMBER 3, MITOCHONDRIAL"/>
    <property type="match status" value="1"/>
</dbReference>
<dbReference type="InterPro" id="IPR002939">
    <property type="entry name" value="DnaJ_C"/>
</dbReference>
<accession>A0AAW1LRT9</accession>
<dbReference type="InterPro" id="IPR036869">
    <property type="entry name" value="J_dom_sf"/>
</dbReference>
<feature type="zinc finger region" description="CR-type" evidence="6">
    <location>
        <begin position="296"/>
        <end position="374"/>
    </location>
</feature>
<dbReference type="GO" id="GO:0031072">
    <property type="term" value="F:heat shock protein binding"/>
    <property type="evidence" value="ECO:0007669"/>
    <property type="project" value="InterPro"/>
</dbReference>
<dbReference type="InterPro" id="IPR036410">
    <property type="entry name" value="HSP_DnaJ_Cys-rich_dom_sf"/>
</dbReference>
<dbReference type="PROSITE" id="PS51188">
    <property type="entry name" value="ZF_CR"/>
    <property type="match status" value="1"/>
</dbReference>
<evidence type="ECO:0000259" key="8">
    <source>
        <dbReference type="PROSITE" id="PS50076"/>
    </source>
</evidence>
<evidence type="ECO:0000256" key="4">
    <source>
        <dbReference type="ARBA" id="ARBA00022833"/>
    </source>
</evidence>
<dbReference type="PROSITE" id="PS00636">
    <property type="entry name" value="DNAJ_1"/>
    <property type="match status" value="1"/>
</dbReference>
<keyword evidence="11" id="KW-1185">Reference proteome</keyword>
<feature type="compositionally biased region" description="Acidic residues" evidence="7">
    <location>
        <begin position="32"/>
        <end position="45"/>
    </location>
</feature>
<dbReference type="Pfam" id="PF00684">
    <property type="entry name" value="DnaJ_CXXCXGXG"/>
    <property type="match status" value="1"/>
</dbReference>
<dbReference type="Gene3D" id="2.60.260.20">
    <property type="entry name" value="Urease metallochaperone UreE, N-terminal domain"/>
    <property type="match status" value="2"/>
</dbReference>
<dbReference type="AlphaFoldDB" id="A0AAW1LRT9"/>
<evidence type="ECO:0000256" key="2">
    <source>
        <dbReference type="ARBA" id="ARBA00022737"/>
    </source>
</evidence>
<keyword evidence="2" id="KW-0677">Repeat</keyword>
<dbReference type="PROSITE" id="PS50076">
    <property type="entry name" value="DNAJ_2"/>
    <property type="match status" value="1"/>
</dbReference>
<evidence type="ECO:0000259" key="9">
    <source>
        <dbReference type="PROSITE" id="PS51188"/>
    </source>
</evidence>
<keyword evidence="4 6" id="KW-0862">Zinc</keyword>
<dbReference type="FunFam" id="1.10.287.110:FF:000075">
    <property type="entry name" value="Uncharacterized protein, isoform D"/>
    <property type="match status" value="1"/>
</dbReference>
<dbReference type="GO" id="GO:0006457">
    <property type="term" value="P:protein folding"/>
    <property type="evidence" value="ECO:0007669"/>
    <property type="project" value="InterPro"/>
</dbReference>
<evidence type="ECO:0000256" key="6">
    <source>
        <dbReference type="PROSITE-ProRule" id="PRU00546"/>
    </source>
</evidence>
<dbReference type="PRINTS" id="PR00625">
    <property type="entry name" value="JDOMAIN"/>
</dbReference>
<evidence type="ECO:0000256" key="5">
    <source>
        <dbReference type="ARBA" id="ARBA00023186"/>
    </source>
</evidence>